<dbReference type="AlphaFoldDB" id="A0A9W6LSM0"/>
<evidence type="ECO:0000256" key="1">
    <source>
        <dbReference type="SAM" id="Phobius"/>
    </source>
</evidence>
<keyword evidence="1" id="KW-0472">Membrane</keyword>
<dbReference type="EMBL" id="BSEC01000001">
    <property type="protein sequence ID" value="GLI93591.1"/>
    <property type="molecule type" value="Genomic_DNA"/>
</dbReference>
<dbReference type="RefSeq" id="WP_281803488.1">
    <property type="nucleotide sequence ID" value="NZ_BSEC01000001.1"/>
</dbReference>
<gene>
    <name evidence="2" type="ORF">LMG27198_25830</name>
</gene>
<comment type="caution">
    <text evidence="2">The sequence shown here is derived from an EMBL/GenBank/DDBJ whole genome shotgun (WGS) entry which is preliminary data.</text>
</comment>
<keyword evidence="3" id="KW-1185">Reference proteome</keyword>
<protein>
    <submittedName>
        <fullName evidence="2">Uncharacterized protein</fullName>
    </submittedName>
</protein>
<organism evidence="2 3">
    <name type="scientific">Methylocystis echinoides</name>
    <dbReference type="NCBI Taxonomy" id="29468"/>
    <lineage>
        <taxon>Bacteria</taxon>
        <taxon>Pseudomonadati</taxon>
        <taxon>Pseudomonadota</taxon>
        <taxon>Alphaproteobacteria</taxon>
        <taxon>Hyphomicrobiales</taxon>
        <taxon>Methylocystaceae</taxon>
        <taxon>Methylocystis</taxon>
    </lineage>
</organism>
<proteinExistence type="predicted"/>
<evidence type="ECO:0000313" key="2">
    <source>
        <dbReference type="EMBL" id="GLI93591.1"/>
    </source>
</evidence>
<evidence type="ECO:0000313" key="3">
    <source>
        <dbReference type="Proteomes" id="UP001144323"/>
    </source>
</evidence>
<sequence length="203" mass="22505">MVLLEPSTWDWATLGNTFVGAGVGTALVQSLFSLIRERAQTKKQATYLATRLAITLEFFAQACAELISTNRNAETPRGHEFPAWKRLLPDLPTYPDDAGGWLAIDRSLADRCLHLRNKIYASQQAIDFTTDFATHELGDTLDEEAAACGLEAWKLALELRKKYKLTPADIRYDIVEALEHVVSERGLRKAAALESGADLLGRT</sequence>
<keyword evidence="1" id="KW-1133">Transmembrane helix</keyword>
<dbReference type="Proteomes" id="UP001144323">
    <property type="component" value="Unassembled WGS sequence"/>
</dbReference>
<name>A0A9W6LSM0_9HYPH</name>
<feature type="transmembrane region" description="Helical" evidence="1">
    <location>
        <begin position="12"/>
        <end position="35"/>
    </location>
</feature>
<accession>A0A9W6LSM0</accession>
<reference evidence="2" key="1">
    <citation type="journal article" date="2023" name="Int. J. Syst. Evol. Microbiol.">
        <title>Methylocystis iwaonis sp. nov., a type II methane-oxidizing bacterium from surface soil of a rice paddy field in Japan, and emended description of the genus Methylocystis (ex Whittenbury et al. 1970) Bowman et al. 1993.</title>
        <authorList>
            <person name="Kaise H."/>
            <person name="Sawadogo J.B."/>
            <person name="Alam M.S."/>
            <person name="Ueno C."/>
            <person name="Dianou D."/>
            <person name="Shinjo R."/>
            <person name="Asakawa S."/>
        </authorList>
    </citation>
    <scope>NUCLEOTIDE SEQUENCE</scope>
    <source>
        <strain evidence="2">LMG27198</strain>
    </source>
</reference>
<keyword evidence="1" id="KW-0812">Transmembrane</keyword>